<proteinExistence type="predicted"/>
<evidence type="ECO:0000256" key="1">
    <source>
        <dbReference type="SAM" id="Phobius"/>
    </source>
</evidence>
<feature type="transmembrane region" description="Helical" evidence="1">
    <location>
        <begin position="129"/>
        <end position="149"/>
    </location>
</feature>
<dbReference type="EMBL" id="JABRWO010000008">
    <property type="protein sequence ID" value="MBA2115963.1"/>
    <property type="molecule type" value="Genomic_DNA"/>
</dbReference>
<evidence type="ECO:0000313" key="3">
    <source>
        <dbReference type="Proteomes" id="UP000551616"/>
    </source>
</evidence>
<evidence type="ECO:0000313" key="2">
    <source>
        <dbReference type="EMBL" id="MBA2115963.1"/>
    </source>
</evidence>
<feature type="transmembrane region" description="Helical" evidence="1">
    <location>
        <begin position="88"/>
        <end position="108"/>
    </location>
</feature>
<reference evidence="2 3" key="1">
    <citation type="submission" date="2020-05" db="EMBL/GenBank/DDBJ databases">
        <title>Bremerella alba sp. nov., a novel planctomycete isolated from the surface of the macroalga Fucus spiralis.</title>
        <authorList>
            <person name="Godinho O."/>
            <person name="Botelho R."/>
            <person name="Albuquerque L."/>
            <person name="Wiegand S."/>
            <person name="Da Costa M.S."/>
            <person name="Lobo-Da-Cunha A."/>
            <person name="Jogler C."/>
            <person name="Lage O.M."/>
        </authorList>
    </citation>
    <scope>NUCLEOTIDE SEQUENCE [LARGE SCALE GENOMIC DNA]</scope>
    <source>
        <strain evidence="2 3">FF15</strain>
    </source>
</reference>
<feature type="transmembrane region" description="Helical" evidence="1">
    <location>
        <begin position="25"/>
        <end position="51"/>
    </location>
</feature>
<keyword evidence="1" id="KW-1133">Transmembrane helix</keyword>
<keyword evidence="1" id="KW-0812">Transmembrane</keyword>
<comment type="caution">
    <text evidence="2">The sequence shown here is derived from an EMBL/GenBank/DDBJ whole genome shotgun (WGS) entry which is preliminary data.</text>
</comment>
<dbReference type="RefSeq" id="WP_207397381.1">
    <property type="nucleotide sequence ID" value="NZ_JABRWO010000008.1"/>
</dbReference>
<sequence length="214" mass="23464">MVDFTDREEELVEVLPGQTARPKKITIVVVIAIILAILYLMGFLGTIPALIMHTVSPGGFNFAPPSDDPQFQMQAEMQAKMAAVTQTYFIPMILMALGMLAVGSMMLYSSIQVLRRGQLSDYRLLNNTIVIAIMLVIANAISTVLIQMANWQAMESALSAETAGGPQAAMLKNIMMFSMVIGIVLAVGFELAKLVYFILARWILGHYITTLDES</sequence>
<organism evidence="2 3">
    <name type="scientific">Bremerella alba</name>
    <dbReference type="NCBI Taxonomy" id="980252"/>
    <lineage>
        <taxon>Bacteria</taxon>
        <taxon>Pseudomonadati</taxon>
        <taxon>Planctomycetota</taxon>
        <taxon>Planctomycetia</taxon>
        <taxon>Pirellulales</taxon>
        <taxon>Pirellulaceae</taxon>
        <taxon>Bremerella</taxon>
    </lineage>
</organism>
<keyword evidence="1" id="KW-0472">Membrane</keyword>
<feature type="transmembrane region" description="Helical" evidence="1">
    <location>
        <begin position="174"/>
        <end position="199"/>
    </location>
</feature>
<dbReference type="AlphaFoldDB" id="A0A7V8V6V2"/>
<name>A0A7V8V6V2_9BACT</name>
<dbReference type="Proteomes" id="UP000551616">
    <property type="component" value="Unassembled WGS sequence"/>
</dbReference>
<protein>
    <submittedName>
        <fullName evidence="2">Uncharacterized protein</fullName>
    </submittedName>
</protein>
<accession>A0A7V8V6V2</accession>
<keyword evidence="3" id="KW-1185">Reference proteome</keyword>
<gene>
    <name evidence="2" type="ORF">HOV93_31500</name>
</gene>